<proteinExistence type="predicted"/>
<dbReference type="SUPFAM" id="SSF55785">
    <property type="entry name" value="PYP-like sensor domain (PAS domain)"/>
    <property type="match status" value="1"/>
</dbReference>
<dbReference type="Gene3D" id="3.30.450.20">
    <property type="entry name" value="PAS domain"/>
    <property type="match status" value="1"/>
</dbReference>
<dbReference type="InterPro" id="IPR001932">
    <property type="entry name" value="PPM-type_phosphatase-like_dom"/>
</dbReference>
<dbReference type="GO" id="GO:0016791">
    <property type="term" value="F:phosphatase activity"/>
    <property type="evidence" value="ECO:0007669"/>
    <property type="project" value="TreeGrafter"/>
</dbReference>
<dbReference type="Gene3D" id="3.60.40.10">
    <property type="entry name" value="PPM-type phosphatase domain"/>
    <property type="match status" value="1"/>
</dbReference>
<dbReference type="AlphaFoldDB" id="W4QRE2"/>
<gene>
    <name evidence="4" type="ORF">JCM9157_1542</name>
</gene>
<evidence type="ECO:0000313" key="5">
    <source>
        <dbReference type="Proteomes" id="UP000018896"/>
    </source>
</evidence>
<keyword evidence="5" id="KW-1185">Reference proteome</keyword>
<comment type="caution">
    <text evidence="4">The sequence shown here is derived from an EMBL/GenBank/DDBJ whole genome shotgun (WGS) entry which is preliminary data.</text>
</comment>
<dbReference type="GO" id="GO:0006355">
    <property type="term" value="P:regulation of DNA-templated transcription"/>
    <property type="evidence" value="ECO:0007669"/>
    <property type="project" value="InterPro"/>
</dbReference>
<dbReference type="PROSITE" id="PS50112">
    <property type="entry name" value="PAS"/>
    <property type="match status" value="1"/>
</dbReference>
<dbReference type="NCBIfam" id="TIGR00229">
    <property type="entry name" value="sensory_box"/>
    <property type="match status" value="1"/>
</dbReference>
<dbReference type="Pfam" id="PF00989">
    <property type="entry name" value="PAS"/>
    <property type="match status" value="1"/>
</dbReference>
<keyword evidence="1" id="KW-0378">Hydrolase</keyword>
<dbReference type="SMART" id="SM00331">
    <property type="entry name" value="PP2C_SIG"/>
    <property type="match status" value="1"/>
</dbReference>
<dbReference type="eggNOG" id="COG2208">
    <property type="taxonomic scope" value="Bacteria"/>
</dbReference>
<dbReference type="InterPro" id="IPR052016">
    <property type="entry name" value="Bact_Sigma-Reg"/>
</dbReference>
<dbReference type="PANTHER" id="PTHR43156:SF14">
    <property type="entry name" value="PHOSPHOSERINE PHOSPHATASE RSBP"/>
    <property type="match status" value="1"/>
</dbReference>
<keyword evidence="2" id="KW-0175">Coiled coil</keyword>
<dbReference type="PANTHER" id="PTHR43156">
    <property type="entry name" value="STAGE II SPORULATION PROTEIN E-RELATED"/>
    <property type="match status" value="1"/>
</dbReference>
<accession>W4QRE2</accession>
<feature type="coiled-coil region" evidence="2">
    <location>
        <begin position="112"/>
        <end position="167"/>
    </location>
</feature>
<sequence length="410" mass="46813">MNNEQLDFAPCGFLTLTEEGNIVYINDTLQSLLGYSHDSLISENINKILTLPSQIFYQLYFVPLVKVKQVEEMYLSLESIHKEEVPVLVNAKQRKKDGKVFIDCVLIKMQKRNEFENELLEAKKVAETALEEKAQANADLQQALLTLEKKQEELLILYKQNQQYKLETEKELQLAKLVQKTSLTKPLHTEHLQTEAYYQPSNQLSGDMYGFYQVNEHTYGIMIVDVMGHGISSSLITMSLHSLFQKLISAGSKADIVMKELDQHLHTLFQHNEEARHHSTAIYMLIDTKKQEISYINAGHPGAVWQPLNGEQVELSSTIPPIGLIKGIQFETSIFTYTSPGRLFLYTDGVSDIIESNTLLSIIKAEKQTSLIEMKKKLISLINKELPETDKNDDKCFIIIDLNEKLLTYP</sequence>
<dbReference type="InterPro" id="IPR035965">
    <property type="entry name" value="PAS-like_dom_sf"/>
</dbReference>
<dbReference type="SUPFAM" id="SSF81606">
    <property type="entry name" value="PP2C-like"/>
    <property type="match status" value="1"/>
</dbReference>
<dbReference type="STRING" id="1236973.JCM9157_1542"/>
<reference evidence="4 5" key="1">
    <citation type="journal article" date="2014" name="Genome Announc.">
        <title>Draft Genome Sequences of Three Alkaliphilic Bacillus Strains, Bacillus wakoensis JCM 9140T, Bacillus akibai JCM 9157T, and Bacillus hemicellulosilyticus JCM 9152T.</title>
        <authorList>
            <person name="Yuki M."/>
            <person name="Oshima K."/>
            <person name="Suda W."/>
            <person name="Oshida Y."/>
            <person name="Kitamura K."/>
            <person name="Iida T."/>
            <person name="Hattori M."/>
            <person name="Ohkuma M."/>
        </authorList>
    </citation>
    <scope>NUCLEOTIDE SEQUENCE [LARGE SCALE GENOMIC DNA]</scope>
    <source>
        <strain evidence="4 5">JCM 9157</strain>
    </source>
</reference>
<dbReference type="RefSeq" id="WP_035663370.1">
    <property type="nucleotide sequence ID" value="NZ_BAUV01000008.1"/>
</dbReference>
<organism evidence="4 5">
    <name type="scientific">Halalkalibacter akibai (strain ATCC 43226 / DSM 21942 / CIP 109018 / JCM 9157 / 1139)</name>
    <name type="common">Bacillus akibai</name>
    <dbReference type="NCBI Taxonomy" id="1236973"/>
    <lineage>
        <taxon>Bacteria</taxon>
        <taxon>Bacillati</taxon>
        <taxon>Bacillota</taxon>
        <taxon>Bacilli</taxon>
        <taxon>Bacillales</taxon>
        <taxon>Bacillaceae</taxon>
        <taxon>Halalkalibacter</taxon>
    </lineage>
</organism>
<name>W4QRE2_HALA3</name>
<evidence type="ECO:0000313" key="4">
    <source>
        <dbReference type="EMBL" id="GAE34482.1"/>
    </source>
</evidence>
<dbReference type="InterPro" id="IPR036457">
    <property type="entry name" value="PPM-type-like_dom_sf"/>
</dbReference>
<feature type="domain" description="PAS" evidence="3">
    <location>
        <begin position="1"/>
        <end position="44"/>
    </location>
</feature>
<dbReference type="OrthoDB" id="9763484at2"/>
<dbReference type="CDD" id="cd00130">
    <property type="entry name" value="PAS"/>
    <property type="match status" value="1"/>
</dbReference>
<evidence type="ECO:0000256" key="1">
    <source>
        <dbReference type="ARBA" id="ARBA00022801"/>
    </source>
</evidence>
<dbReference type="InterPro" id="IPR013767">
    <property type="entry name" value="PAS_fold"/>
</dbReference>
<protein>
    <submittedName>
        <fullName evidence="4">Serine phosphatase</fullName>
    </submittedName>
</protein>
<dbReference type="InterPro" id="IPR000014">
    <property type="entry name" value="PAS"/>
</dbReference>
<dbReference type="Pfam" id="PF07228">
    <property type="entry name" value="SpoIIE"/>
    <property type="match status" value="1"/>
</dbReference>
<evidence type="ECO:0000256" key="2">
    <source>
        <dbReference type="SAM" id="Coils"/>
    </source>
</evidence>
<evidence type="ECO:0000259" key="3">
    <source>
        <dbReference type="PROSITE" id="PS50112"/>
    </source>
</evidence>
<dbReference type="Proteomes" id="UP000018896">
    <property type="component" value="Unassembled WGS sequence"/>
</dbReference>
<dbReference type="EMBL" id="BAUV01000008">
    <property type="protein sequence ID" value="GAE34482.1"/>
    <property type="molecule type" value="Genomic_DNA"/>
</dbReference>